<dbReference type="OrthoDB" id="9814017at2"/>
<dbReference type="EMBL" id="RHHR01000070">
    <property type="protein sequence ID" value="RNB65862.1"/>
    <property type="molecule type" value="Genomic_DNA"/>
</dbReference>
<name>A0A3M8BR14_9BACL</name>
<comment type="caution">
    <text evidence="1">The sequence shown here is derived from an EMBL/GenBank/DDBJ whole genome shotgun (WGS) entry which is preliminary data.</text>
</comment>
<proteinExistence type="predicted"/>
<evidence type="ECO:0000313" key="2">
    <source>
        <dbReference type="Proteomes" id="UP000282028"/>
    </source>
</evidence>
<organism evidence="1 2">
    <name type="scientific">Brevibacillus invocatus</name>
    <dbReference type="NCBI Taxonomy" id="173959"/>
    <lineage>
        <taxon>Bacteria</taxon>
        <taxon>Bacillati</taxon>
        <taxon>Bacillota</taxon>
        <taxon>Bacilli</taxon>
        <taxon>Bacillales</taxon>
        <taxon>Paenibacillaceae</taxon>
        <taxon>Brevibacillus</taxon>
    </lineage>
</organism>
<keyword evidence="2" id="KW-1185">Reference proteome</keyword>
<evidence type="ECO:0000313" key="1">
    <source>
        <dbReference type="EMBL" id="RNB65862.1"/>
    </source>
</evidence>
<reference evidence="1 2" key="1">
    <citation type="submission" date="2018-10" db="EMBL/GenBank/DDBJ databases">
        <title>Phylogenomics of Brevibacillus.</title>
        <authorList>
            <person name="Dunlap C."/>
        </authorList>
    </citation>
    <scope>NUCLEOTIDE SEQUENCE [LARGE SCALE GENOMIC DNA]</scope>
    <source>
        <strain evidence="1 2">JCM 12215</strain>
    </source>
</reference>
<dbReference type="Proteomes" id="UP000282028">
    <property type="component" value="Unassembled WGS sequence"/>
</dbReference>
<dbReference type="RefSeq" id="WP_122911351.1">
    <property type="nucleotide sequence ID" value="NZ_CBCSBE010000052.1"/>
</dbReference>
<dbReference type="AlphaFoldDB" id="A0A3M8BR14"/>
<protein>
    <submittedName>
        <fullName evidence="1">Uncharacterized protein</fullName>
    </submittedName>
</protein>
<sequence length="163" mass="18563">MESLKIVNGEICVSSVEMAEWFTTIYYKLVIDYFLSPLNVYSYHSLANIISLSLKKGILNLDQLLLNDPTVLNIIKSSNDSEVLHLLEFLTSKVELEENEANYDFHMVGKARIIDVPVSFDNTTIHNSSTLSPKVRKMNEEAMEKSKRGTFVKIKTPMIPITF</sequence>
<accession>A0A3M8BR14</accession>
<gene>
    <name evidence="1" type="ORF">EDM52_23625</name>
</gene>